<dbReference type="PIRSF" id="PIRSF001100">
    <property type="entry name" value="Beta_cellobiohydrolase"/>
    <property type="match status" value="1"/>
</dbReference>
<evidence type="ECO:0000256" key="5">
    <source>
        <dbReference type="ARBA" id="ARBA00023277"/>
    </source>
</evidence>
<keyword evidence="3 9" id="KW-0136">Cellulose degradation</keyword>
<dbReference type="PRINTS" id="PR00733">
    <property type="entry name" value="GLHYDRLASE6"/>
</dbReference>
<dbReference type="PANTHER" id="PTHR34876">
    <property type="match status" value="1"/>
</dbReference>
<reference evidence="10" key="1">
    <citation type="submission" date="2022-10" db="EMBL/GenBank/DDBJ databases">
        <title>The complete genomes of actinobacterial strains from the NBC collection.</title>
        <authorList>
            <person name="Joergensen T.S."/>
            <person name="Alvarez Arevalo M."/>
            <person name="Sterndorff E.B."/>
            <person name="Faurdal D."/>
            <person name="Vuksanovic O."/>
            <person name="Mourched A.-S."/>
            <person name="Charusanti P."/>
            <person name="Shaw S."/>
            <person name="Blin K."/>
            <person name="Weber T."/>
        </authorList>
    </citation>
    <scope>NUCLEOTIDE SEQUENCE</scope>
    <source>
        <strain evidence="10">NBC_01432</strain>
    </source>
</reference>
<keyword evidence="7 9" id="KW-0624">Polysaccharide degradation</keyword>
<evidence type="ECO:0000313" key="11">
    <source>
        <dbReference type="Proteomes" id="UP001432209"/>
    </source>
</evidence>
<gene>
    <name evidence="10" type="ORF">OG442_08965</name>
</gene>
<evidence type="ECO:0000256" key="1">
    <source>
        <dbReference type="ARBA" id="ARBA00022729"/>
    </source>
</evidence>
<dbReference type="Proteomes" id="UP001432209">
    <property type="component" value="Chromosome"/>
</dbReference>
<dbReference type="RefSeq" id="WP_329075323.1">
    <property type="nucleotide sequence ID" value="NZ_CP109389.1"/>
</dbReference>
<name>A0ABZ1ZZG6_STRNV</name>
<dbReference type="PANTHER" id="PTHR34876:SF4">
    <property type="entry name" value="1,4-BETA-D-GLUCAN CELLOBIOHYDROLASE C-RELATED"/>
    <property type="match status" value="1"/>
</dbReference>
<evidence type="ECO:0000256" key="7">
    <source>
        <dbReference type="ARBA" id="ARBA00023326"/>
    </source>
</evidence>
<dbReference type="Gene3D" id="3.20.20.40">
    <property type="entry name" value="1, 4-beta cellobiohydrolase"/>
    <property type="match status" value="1"/>
</dbReference>
<evidence type="ECO:0000256" key="4">
    <source>
        <dbReference type="ARBA" id="ARBA00023157"/>
    </source>
</evidence>
<sequence>MRAVANALVPCFGAVAVILTAAPAATANATGFYANPDSQVNQWVNSNPNDGRAAAIRSKIADVPRSTWFASYDANASSVTASVKKVTDGAANAGKTASVVAYMIPNRDCGDFSAGGAPTYAAYDQWIRAFANGLGSREVVVLLEPDAIVKARGSECQRANLNVTERLTALKNAGAAIKATAPNAKVYYDAGHSGWKSTAADLISAGVVQYGSGIVSNVSNFRTTEDEVGFGKTLLNELGSSSLGLIVDTGRNGNGPTADSQWCNPAGRALGKLPTTDTGDPRVHAFLWVKQPGESDGYCGWNGAQAGQFVPDLANELAQNTR</sequence>
<dbReference type="Pfam" id="PF01341">
    <property type="entry name" value="Glyco_hydro_6"/>
    <property type="match status" value="1"/>
</dbReference>
<evidence type="ECO:0000256" key="6">
    <source>
        <dbReference type="ARBA" id="ARBA00023295"/>
    </source>
</evidence>
<keyword evidence="4" id="KW-1015">Disulfide bond</keyword>
<keyword evidence="6 9" id="KW-0326">Glycosidase</keyword>
<proteinExistence type="inferred from homology"/>
<feature type="signal peptide" evidence="9">
    <location>
        <begin position="1"/>
        <end position="29"/>
    </location>
</feature>
<dbReference type="GO" id="GO:0016787">
    <property type="term" value="F:hydrolase activity"/>
    <property type="evidence" value="ECO:0007669"/>
    <property type="project" value="UniProtKB-KW"/>
</dbReference>
<dbReference type="PROSITE" id="PS00655">
    <property type="entry name" value="GLYCOSYL_HYDROL_F6_1"/>
    <property type="match status" value="1"/>
</dbReference>
<keyword evidence="11" id="KW-1185">Reference proteome</keyword>
<dbReference type="EMBL" id="CP109495">
    <property type="protein sequence ID" value="WUX51659.1"/>
    <property type="molecule type" value="Genomic_DNA"/>
</dbReference>
<feature type="chain" id="PRO_5045014460" description="Glucanase" evidence="9">
    <location>
        <begin position="30"/>
        <end position="322"/>
    </location>
</feature>
<evidence type="ECO:0000256" key="3">
    <source>
        <dbReference type="ARBA" id="ARBA00023001"/>
    </source>
</evidence>
<dbReference type="InterPro" id="IPR036434">
    <property type="entry name" value="Beta_cellobiohydrolase_sf"/>
</dbReference>
<comment type="similarity">
    <text evidence="9">Belongs to the glycosyl hydrolase family 6.</text>
</comment>
<evidence type="ECO:0000256" key="8">
    <source>
        <dbReference type="PROSITE-ProRule" id="PRU10056"/>
    </source>
</evidence>
<keyword evidence="1 9" id="KW-0732">Signal</keyword>
<evidence type="ECO:0000313" key="10">
    <source>
        <dbReference type="EMBL" id="WUX51659.1"/>
    </source>
</evidence>
<accession>A0ABZ1ZZG6</accession>
<dbReference type="InterPro" id="IPR016288">
    <property type="entry name" value="Beta_cellobiohydrolase"/>
</dbReference>
<feature type="active site" evidence="8">
    <location>
        <position position="108"/>
    </location>
</feature>
<evidence type="ECO:0000256" key="2">
    <source>
        <dbReference type="ARBA" id="ARBA00022801"/>
    </source>
</evidence>
<dbReference type="EC" id="3.2.1.-" evidence="9"/>
<keyword evidence="2 9" id="KW-0378">Hydrolase</keyword>
<protein>
    <recommendedName>
        <fullName evidence="9">Glucanase</fullName>
        <ecNumber evidence="9">3.2.1.-</ecNumber>
    </recommendedName>
</protein>
<keyword evidence="5 9" id="KW-0119">Carbohydrate metabolism</keyword>
<evidence type="ECO:0000256" key="9">
    <source>
        <dbReference type="RuleBase" id="RU361186"/>
    </source>
</evidence>
<dbReference type="InterPro" id="IPR001524">
    <property type="entry name" value="Glyco_hydro_6_CS"/>
</dbReference>
<dbReference type="SUPFAM" id="SSF51989">
    <property type="entry name" value="Glycosyl hydrolases family 6, cellulases"/>
    <property type="match status" value="1"/>
</dbReference>
<organism evidence="10 11">
    <name type="scientific">Streptomyces niveus</name>
    <name type="common">Streptomyces spheroides</name>
    <dbReference type="NCBI Taxonomy" id="193462"/>
    <lineage>
        <taxon>Bacteria</taxon>
        <taxon>Bacillati</taxon>
        <taxon>Actinomycetota</taxon>
        <taxon>Actinomycetes</taxon>
        <taxon>Kitasatosporales</taxon>
        <taxon>Streptomycetaceae</taxon>
        <taxon>Streptomyces</taxon>
    </lineage>
</organism>